<reference evidence="3" key="1">
    <citation type="journal article" date="2019" name="Int. J. Syst. Evol. Microbiol.">
        <title>The Global Catalogue of Microorganisms (GCM) 10K type strain sequencing project: providing services to taxonomists for standard genome sequencing and annotation.</title>
        <authorList>
            <consortium name="The Broad Institute Genomics Platform"/>
            <consortium name="The Broad Institute Genome Sequencing Center for Infectious Disease"/>
            <person name="Wu L."/>
            <person name="Ma J."/>
        </authorList>
    </citation>
    <scope>NUCLEOTIDE SEQUENCE [LARGE SCALE GENOMIC DNA]</scope>
    <source>
        <strain evidence="3">JCM 19173</strain>
    </source>
</reference>
<keyword evidence="3" id="KW-1185">Reference proteome</keyword>
<comment type="caution">
    <text evidence="2">The sequence shown here is derived from an EMBL/GenBank/DDBJ whole genome shotgun (WGS) entry which is preliminary data.</text>
</comment>
<protein>
    <recommendedName>
        <fullName evidence="1">RNase H type-1 domain-containing protein</fullName>
    </recommendedName>
</protein>
<name>A0ABQ2FP25_9DEIO</name>
<gene>
    <name evidence="2" type="ORF">GCM10010844_34690</name>
</gene>
<dbReference type="SUPFAM" id="SSF57783">
    <property type="entry name" value="Zinc beta-ribbon"/>
    <property type="match status" value="1"/>
</dbReference>
<dbReference type="InterPro" id="IPR012337">
    <property type="entry name" value="RNaseH-like_sf"/>
</dbReference>
<proteinExistence type="predicted"/>
<dbReference type="PROSITE" id="PS50879">
    <property type="entry name" value="RNASE_H_1"/>
    <property type="match status" value="1"/>
</dbReference>
<dbReference type="EMBL" id="BMPE01000015">
    <property type="protein sequence ID" value="GGL12982.1"/>
    <property type="molecule type" value="Genomic_DNA"/>
</dbReference>
<sequence>MHTAFVAGHATGTPSPGGFGLVLAVGDRATWEQDGQLERTTPHEAHLIAVREALRAVPAHTHVELVTSSDLVRRLLDDAQQARKPELAQRVGEIRDLLHTRGVRVRLLHTAPDTMALLTRAQDLAQAATRRAAASVNSPACPRCGARMTIRDVRTGPRRGTRIWGCTRFPDCRGVIPLFGSGT</sequence>
<feature type="domain" description="RNase H type-1" evidence="1">
    <location>
        <begin position="1"/>
        <end position="134"/>
    </location>
</feature>
<dbReference type="InterPro" id="IPR002156">
    <property type="entry name" value="RNaseH_domain"/>
</dbReference>
<dbReference type="RefSeq" id="WP_189070238.1">
    <property type="nucleotide sequence ID" value="NZ_BMPE01000015.1"/>
</dbReference>
<dbReference type="InterPro" id="IPR036397">
    <property type="entry name" value="RNaseH_sf"/>
</dbReference>
<dbReference type="Gene3D" id="3.30.65.10">
    <property type="entry name" value="Bacterial Topoisomerase I, domain 1"/>
    <property type="match status" value="1"/>
</dbReference>
<dbReference type="SUPFAM" id="SSF53098">
    <property type="entry name" value="Ribonuclease H-like"/>
    <property type="match status" value="1"/>
</dbReference>
<dbReference type="Gene3D" id="3.30.420.10">
    <property type="entry name" value="Ribonuclease H-like superfamily/Ribonuclease H"/>
    <property type="match status" value="1"/>
</dbReference>
<dbReference type="Proteomes" id="UP000604341">
    <property type="component" value="Unassembled WGS sequence"/>
</dbReference>
<evidence type="ECO:0000259" key="1">
    <source>
        <dbReference type="PROSITE" id="PS50879"/>
    </source>
</evidence>
<evidence type="ECO:0000313" key="2">
    <source>
        <dbReference type="EMBL" id="GGL12982.1"/>
    </source>
</evidence>
<accession>A0ABQ2FP25</accession>
<organism evidence="2 3">
    <name type="scientific">Deinococcus radiotolerans</name>
    <dbReference type="NCBI Taxonomy" id="1309407"/>
    <lineage>
        <taxon>Bacteria</taxon>
        <taxon>Thermotogati</taxon>
        <taxon>Deinococcota</taxon>
        <taxon>Deinococci</taxon>
        <taxon>Deinococcales</taxon>
        <taxon>Deinococcaceae</taxon>
        <taxon>Deinococcus</taxon>
    </lineage>
</organism>
<evidence type="ECO:0000313" key="3">
    <source>
        <dbReference type="Proteomes" id="UP000604341"/>
    </source>
</evidence>